<keyword evidence="3" id="KW-1185">Reference proteome</keyword>
<feature type="domain" description="N-acetyltransferase" evidence="1">
    <location>
        <begin position="117"/>
        <end position="248"/>
    </location>
</feature>
<dbReference type="EMBL" id="JAEHOE010000015">
    <property type="protein sequence ID" value="KAG2497243.1"/>
    <property type="molecule type" value="Genomic_DNA"/>
</dbReference>
<dbReference type="Proteomes" id="UP000612055">
    <property type="component" value="Unassembled WGS sequence"/>
</dbReference>
<dbReference type="OrthoDB" id="528817at2759"/>
<proteinExistence type="predicted"/>
<protein>
    <recommendedName>
        <fullName evidence="1">N-acetyltransferase domain-containing protein</fullName>
    </recommendedName>
</protein>
<dbReference type="PROSITE" id="PS51186">
    <property type="entry name" value="GNAT"/>
    <property type="match status" value="1"/>
</dbReference>
<dbReference type="GO" id="GO:0016747">
    <property type="term" value="F:acyltransferase activity, transferring groups other than amino-acyl groups"/>
    <property type="evidence" value="ECO:0007669"/>
    <property type="project" value="InterPro"/>
</dbReference>
<evidence type="ECO:0000313" key="2">
    <source>
        <dbReference type="EMBL" id="KAG2497243.1"/>
    </source>
</evidence>
<dbReference type="InterPro" id="IPR052523">
    <property type="entry name" value="Trichothecene_AcTrans"/>
</dbReference>
<gene>
    <name evidence="2" type="ORF">HYH03_004830</name>
</gene>
<dbReference type="SUPFAM" id="SSF55729">
    <property type="entry name" value="Acyl-CoA N-acyltransferases (Nat)"/>
    <property type="match status" value="1"/>
</dbReference>
<dbReference type="InterPro" id="IPR000182">
    <property type="entry name" value="GNAT_dom"/>
</dbReference>
<evidence type="ECO:0000313" key="3">
    <source>
        <dbReference type="Proteomes" id="UP000612055"/>
    </source>
</evidence>
<comment type="caution">
    <text evidence="2">The sequence shown here is derived from an EMBL/GenBank/DDBJ whole genome shotgun (WGS) entry which is preliminary data.</text>
</comment>
<accession>A0A835Y9I8</accession>
<dbReference type="Pfam" id="PF00583">
    <property type="entry name" value="Acetyltransf_1"/>
    <property type="match status" value="1"/>
</dbReference>
<reference evidence="2" key="1">
    <citation type="journal article" date="2020" name="bioRxiv">
        <title>Comparative genomics of Chlamydomonas.</title>
        <authorList>
            <person name="Craig R.J."/>
            <person name="Hasan A.R."/>
            <person name="Ness R.W."/>
            <person name="Keightley P.D."/>
        </authorList>
    </citation>
    <scope>NUCLEOTIDE SEQUENCE</scope>
    <source>
        <strain evidence="2">CCAP 11/70</strain>
    </source>
</reference>
<dbReference type="PANTHER" id="PTHR42791">
    <property type="entry name" value="GNAT FAMILY ACETYLTRANSFERASE"/>
    <property type="match status" value="1"/>
</dbReference>
<dbReference type="InterPro" id="IPR016181">
    <property type="entry name" value="Acyl_CoA_acyltransferase"/>
</dbReference>
<sequence>MSHPPVAASKGRATQELVQLSSVDGATRMAAAEAWGRSMHNDPIVTFLTNGTCPDRVSRFFRSFAAMCLRAGTDLSDSWMLRLQDPAEAQASEDLHAPGSDPSPSPSAPIAAVCIGFEYPRAYPSDWQMLRGGLLGMLTSAPSWSTISVFSRLVPTFEARKAEFKKAHGPFYYIACFGTVPESQGQGLGSELLQKALQRADQLGIPTYLEANGAASAAFYRRHGFQDLEELAAAPGAPCVVRMARWPRGGAGGQ</sequence>
<dbReference type="AlphaFoldDB" id="A0A835Y9I8"/>
<name>A0A835Y9I8_9CHLO</name>
<dbReference type="Gene3D" id="3.40.630.30">
    <property type="match status" value="1"/>
</dbReference>
<evidence type="ECO:0000259" key="1">
    <source>
        <dbReference type="PROSITE" id="PS51186"/>
    </source>
</evidence>
<dbReference type="PANTHER" id="PTHR42791:SF1">
    <property type="entry name" value="N-ACETYLTRANSFERASE DOMAIN-CONTAINING PROTEIN"/>
    <property type="match status" value="1"/>
</dbReference>
<dbReference type="CDD" id="cd04301">
    <property type="entry name" value="NAT_SF"/>
    <property type="match status" value="1"/>
</dbReference>
<organism evidence="2 3">
    <name type="scientific">Edaphochlamys debaryana</name>
    <dbReference type="NCBI Taxonomy" id="47281"/>
    <lineage>
        <taxon>Eukaryota</taxon>
        <taxon>Viridiplantae</taxon>
        <taxon>Chlorophyta</taxon>
        <taxon>core chlorophytes</taxon>
        <taxon>Chlorophyceae</taxon>
        <taxon>CS clade</taxon>
        <taxon>Chlamydomonadales</taxon>
        <taxon>Chlamydomonadales incertae sedis</taxon>
        <taxon>Edaphochlamys</taxon>
    </lineage>
</organism>